<evidence type="ECO:0000259" key="3">
    <source>
        <dbReference type="Pfam" id="PF04773"/>
    </source>
</evidence>
<feature type="compositionally biased region" description="Low complexity" evidence="1">
    <location>
        <begin position="261"/>
        <end position="284"/>
    </location>
</feature>
<dbReference type="PANTHER" id="PTHR38731">
    <property type="entry name" value="LIPL45-RELATED LIPOPROTEIN-RELATED"/>
    <property type="match status" value="1"/>
</dbReference>
<gene>
    <name evidence="5" type="ORF">IAD16_07930</name>
</gene>
<dbReference type="Proteomes" id="UP000824091">
    <property type="component" value="Unassembled WGS sequence"/>
</dbReference>
<feature type="transmembrane region" description="Helical" evidence="2">
    <location>
        <begin position="12"/>
        <end position="30"/>
    </location>
</feature>
<keyword evidence="2" id="KW-0472">Membrane</keyword>
<feature type="compositionally biased region" description="Polar residues" evidence="1">
    <location>
        <begin position="244"/>
        <end position="257"/>
    </location>
</feature>
<dbReference type="AlphaFoldDB" id="A0A9D1I4L9"/>
<dbReference type="Gene3D" id="2.170.130.30">
    <property type="match status" value="1"/>
</dbReference>
<evidence type="ECO:0000313" key="5">
    <source>
        <dbReference type="EMBL" id="HIU28291.1"/>
    </source>
</evidence>
<dbReference type="Pfam" id="PF04773">
    <property type="entry name" value="FecR"/>
    <property type="match status" value="1"/>
</dbReference>
<dbReference type="EMBL" id="DVMO01000118">
    <property type="protein sequence ID" value="HIU28291.1"/>
    <property type="molecule type" value="Genomic_DNA"/>
</dbReference>
<evidence type="ECO:0000259" key="4">
    <source>
        <dbReference type="Pfam" id="PF14478"/>
    </source>
</evidence>
<feature type="domain" description="Transcobalamin-like C-terminal" evidence="4">
    <location>
        <begin position="336"/>
        <end position="413"/>
    </location>
</feature>
<keyword evidence="2" id="KW-1133">Transmembrane helix</keyword>
<dbReference type="InterPro" id="IPR027954">
    <property type="entry name" value="Transcobalamin-like_C"/>
</dbReference>
<evidence type="ECO:0000256" key="2">
    <source>
        <dbReference type="SAM" id="Phobius"/>
    </source>
</evidence>
<evidence type="ECO:0000313" key="6">
    <source>
        <dbReference type="Proteomes" id="UP000824091"/>
    </source>
</evidence>
<sequence>METKKQRKIFNIIMVAVIVLIIAAGIVWAGSMKGWFSGGDDSFATASSVTGVVNVERNGVSFELEEGASLQPGDKITTNSKAQMRISAGKNTFTMAENTTASVNERDDGKITMSLGAGEIFAVLNDGEKFGQVSAMDTVINADGTVFSVNVQTGSMGVNVFEGDVTASAGDGAETAGAGKAVSIVGTEMTSADLSIASLNEFNITQAMEISDDHDLCFTKDQLQEELDRRQEEASALEEEAEGQNDTSGESGGQQDSNGKDSQSASGGSSQGGDQQTSDTGNGQASSGSEYEYTCTIEIRCDTILNNMDDLDPSKAGYVPSSGYLLKAAKVGFNDGETVLDVLKRACDKYGIQLEYSYTPMYGSSYIEGIGNLYEFDCGPQSGWMYKVNGWFPNYGCSAYKVSNGDSIAWCYTCKGLGEDLGAAGVQQ</sequence>
<reference evidence="5" key="2">
    <citation type="journal article" date="2021" name="PeerJ">
        <title>Extensive microbial diversity within the chicken gut microbiome revealed by metagenomics and culture.</title>
        <authorList>
            <person name="Gilroy R."/>
            <person name="Ravi A."/>
            <person name="Getino M."/>
            <person name="Pursley I."/>
            <person name="Horton D.L."/>
            <person name="Alikhan N.F."/>
            <person name="Baker D."/>
            <person name="Gharbi K."/>
            <person name="Hall N."/>
            <person name="Watson M."/>
            <person name="Adriaenssens E.M."/>
            <person name="Foster-Nyarko E."/>
            <person name="Jarju S."/>
            <person name="Secka A."/>
            <person name="Antonio M."/>
            <person name="Oren A."/>
            <person name="Chaudhuri R.R."/>
            <person name="La Ragione R."/>
            <person name="Hildebrand F."/>
            <person name="Pallen M.J."/>
        </authorList>
    </citation>
    <scope>NUCLEOTIDE SEQUENCE</scope>
    <source>
        <strain evidence="5">11300</strain>
    </source>
</reference>
<evidence type="ECO:0000256" key="1">
    <source>
        <dbReference type="SAM" id="MobiDB-lite"/>
    </source>
</evidence>
<feature type="region of interest" description="Disordered" evidence="1">
    <location>
        <begin position="226"/>
        <end position="289"/>
    </location>
</feature>
<dbReference type="Pfam" id="PF14478">
    <property type="entry name" value="DUF4430"/>
    <property type="match status" value="1"/>
</dbReference>
<dbReference type="Gene3D" id="2.60.120.1440">
    <property type="match status" value="1"/>
</dbReference>
<reference evidence="5" key="1">
    <citation type="submission" date="2020-10" db="EMBL/GenBank/DDBJ databases">
        <authorList>
            <person name="Gilroy R."/>
        </authorList>
    </citation>
    <scope>NUCLEOTIDE SEQUENCE</scope>
    <source>
        <strain evidence="5">11300</strain>
    </source>
</reference>
<feature type="domain" description="FecR protein" evidence="3">
    <location>
        <begin position="74"/>
        <end position="165"/>
    </location>
</feature>
<name>A0A9D1I4L9_9FIRM</name>
<comment type="caution">
    <text evidence="5">The sequence shown here is derived from an EMBL/GenBank/DDBJ whole genome shotgun (WGS) entry which is preliminary data.</text>
</comment>
<dbReference type="PANTHER" id="PTHR38731:SF3">
    <property type="entry name" value="BLL6125 PROTEIN"/>
    <property type="match status" value="1"/>
</dbReference>
<proteinExistence type="predicted"/>
<keyword evidence="2" id="KW-0812">Transmembrane</keyword>
<protein>
    <submittedName>
        <fullName evidence="5">DUF4430 domain-containing protein</fullName>
    </submittedName>
</protein>
<dbReference type="InterPro" id="IPR006860">
    <property type="entry name" value="FecR"/>
</dbReference>
<organism evidence="5 6">
    <name type="scientific">Candidatus Fimisoma avicola</name>
    <dbReference type="NCBI Taxonomy" id="2840826"/>
    <lineage>
        <taxon>Bacteria</taxon>
        <taxon>Bacillati</taxon>
        <taxon>Bacillota</taxon>
        <taxon>Clostridia</taxon>
        <taxon>Eubacteriales</taxon>
        <taxon>Candidatus Fimisoma</taxon>
    </lineage>
</organism>
<accession>A0A9D1I4L9</accession>